<evidence type="ECO:0000256" key="5">
    <source>
        <dbReference type="ARBA" id="ARBA00022833"/>
    </source>
</evidence>
<dbReference type="InterPro" id="IPR033709">
    <property type="entry name" value="Anticodon_Ile_ABEc"/>
</dbReference>
<keyword evidence="7 11" id="KW-0648">Protein biosynthesis</keyword>
<dbReference type="GO" id="GO:0005524">
    <property type="term" value="F:ATP binding"/>
    <property type="evidence" value="ECO:0007669"/>
    <property type="project" value="UniProtKB-UniRule"/>
</dbReference>
<feature type="short sequence motif" description="'KMSKS' region" evidence="11">
    <location>
        <begin position="692"/>
        <end position="696"/>
    </location>
</feature>
<comment type="domain">
    <text evidence="11">IleRS has two distinct active sites: one for aminoacylation and one for editing. The misactivated valine is translocated from the active site to the editing site, which sterically excludes the correctly activated isoleucine. The single editing site contains two valyl binding pockets, one specific for each substrate (Val-AMP or Val-tRNA(Ile)).</text>
</comment>
<dbReference type="Gene3D" id="1.10.730.10">
    <property type="entry name" value="Isoleucyl-tRNA Synthetase, Domain 1"/>
    <property type="match status" value="1"/>
</dbReference>
<evidence type="ECO:0000256" key="3">
    <source>
        <dbReference type="ARBA" id="ARBA00022723"/>
    </source>
</evidence>
<dbReference type="SUPFAM" id="SSF47323">
    <property type="entry name" value="Anticodon-binding domain of a subclass of class I aminoacyl-tRNA synthetases"/>
    <property type="match status" value="1"/>
</dbReference>
<comment type="subunit">
    <text evidence="11">Monomer.</text>
</comment>
<dbReference type="Pfam" id="PF08264">
    <property type="entry name" value="Anticodon_1"/>
    <property type="match status" value="1"/>
</dbReference>
<keyword evidence="15" id="KW-1185">Reference proteome</keyword>
<dbReference type="CDD" id="cd07961">
    <property type="entry name" value="Anticodon_Ia_Ile_ABEc"/>
    <property type="match status" value="1"/>
</dbReference>
<comment type="catalytic activity">
    <reaction evidence="10 11">
        <text>tRNA(Ile) + L-isoleucine + ATP = L-isoleucyl-tRNA(Ile) + AMP + diphosphate</text>
        <dbReference type="Rhea" id="RHEA:11060"/>
        <dbReference type="Rhea" id="RHEA-COMP:9666"/>
        <dbReference type="Rhea" id="RHEA-COMP:9695"/>
        <dbReference type="ChEBI" id="CHEBI:30616"/>
        <dbReference type="ChEBI" id="CHEBI:33019"/>
        <dbReference type="ChEBI" id="CHEBI:58045"/>
        <dbReference type="ChEBI" id="CHEBI:78442"/>
        <dbReference type="ChEBI" id="CHEBI:78528"/>
        <dbReference type="ChEBI" id="CHEBI:456215"/>
        <dbReference type="EC" id="6.1.1.5"/>
    </reaction>
</comment>
<dbReference type="Gene3D" id="3.40.50.620">
    <property type="entry name" value="HUPs"/>
    <property type="match status" value="2"/>
</dbReference>
<evidence type="ECO:0000313" key="15">
    <source>
        <dbReference type="Proteomes" id="UP001209229"/>
    </source>
</evidence>
<dbReference type="Pfam" id="PF19302">
    <property type="entry name" value="DUF5915"/>
    <property type="match status" value="1"/>
</dbReference>
<dbReference type="FunFam" id="3.40.50.620:FF:000205">
    <property type="entry name" value="Isoleucine--tRNA ligase"/>
    <property type="match status" value="1"/>
</dbReference>
<evidence type="ECO:0000256" key="10">
    <source>
        <dbReference type="ARBA" id="ARBA00048359"/>
    </source>
</evidence>
<evidence type="ECO:0000256" key="6">
    <source>
        <dbReference type="ARBA" id="ARBA00022840"/>
    </source>
</evidence>
<dbReference type="PANTHER" id="PTHR42780">
    <property type="entry name" value="SOLEUCYL-TRNA SYNTHETASE"/>
    <property type="match status" value="1"/>
</dbReference>
<evidence type="ECO:0000259" key="12">
    <source>
        <dbReference type="Pfam" id="PF00133"/>
    </source>
</evidence>
<evidence type="ECO:0000256" key="7">
    <source>
        <dbReference type="ARBA" id="ARBA00022917"/>
    </source>
</evidence>
<sequence>MSAKFKEYRGLDLSQVNKDVLKEWEANQTFEKSVTSRKGNPTFVFYEGPPSANGMPGIHHVISRSLKDIVCRYKTQQGFEVNRKAGWDTHGLPVELGVEKSLGITKEDIGKKISVAEYNAACRKDVMKFTGKWKDLTHKMGYWVDMENPYITYDNKYIETLWYLLKELYNKGFLYKGFTIQPYSPAAGTGLSTHELNQPGCYRDVKDTTCTAQFRVVKNEASEFLYNDVEGELFFLAWTTTPWTLPSNTALAVGPQVTYQKVKTFNPYTGKPVVVVLAKNLVSAYFNAKNADVSFDDYQPGDKKVPFEVMEEEFTGKDLAGVSYEQLIPWIKPDGDAFKVIVGDYVTTEDGTGIVHIAPTFGADDDRVAKAAGIAPLILIDKDGKQNPMVDKTGKYFLIKDLDADFVKNFVNLDAYMEYAGRFVKNDYDEKLTEKDHTLDVDISVMLKLENKAFRVEKHTHNYPHCWRTDKPVLYYPLDSWFIKTTAVKERMMELNNTINWKPESTGTGRFGKWLENLVDWNLSRSRYWGTPLPIWRTEDGKVEKCIGSVEELVTEIEKAVAAGVMDKNPFGDFKAGDFSKENYDKVDLHRPYVDDIILISEDGEKMFREPDLIDVWFDSGAMPYAQMHYPFETEKEDGSQLVFPADFIAEGVDQTRGWFFTLHALGTMLFDSVAFKNIISNGLVLDKNGNKMSKRLGNAVDPFETIEKFGSDPLRWYMITNAQPWDNLKFDQNGIDEVKRKFFGTLYNTYSFFALYANVDGFTGQEEQVAIEERPEIDRWVISLLNTLIKEVTESFESYEPTKAGRAIQNFVTENLSNWYVRLNRKRFWGGEYSKDKISAYQTLYTCLETVAILSAPIAPFYMDQLYKDLTTVSGNNALESVHLTMFPKADESKIDKALEQRMLYAQDISSMVLALRRKESLKVRQPLQKIMIPILDKEFHDQVEKIKDLVLSEVNVKEMEFLTDTKGVLVKKIKPNFKALGPKYGKMMKQIAAFVNQMTQEDIALIEKDSKINATINDETVELSIEDVEIMSEDIPGWLVASEGKLTVALDINVTEDLKQEGIAREFINRIQNLRKDSGFDVTDKIILKIQKNEAINDSVINYKDYIASQTLAEELNLVDSCNETEGKLVEIDTNVETYICVSKKA</sequence>
<comment type="function">
    <text evidence="9 11">Catalyzes the attachment of isoleucine to tRNA(Ile). As IleRS can inadvertently accommodate and process structurally similar amino acids such as valine, to avoid such errors it has two additional distinct tRNA(Ile)-dependent editing activities. One activity is designated as 'pretransfer' editing and involves the hydrolysis of activated Val-AMP. The other activity is designated 'posttransfer' editing and involves deacylation of mischarged Val-tRNA(Ile).</text>
</comment>
<name>A0AAE3M4A9_9BACT</name>
<comment type="cofactor">
    <cofactor evidence="11">
        <name>Zn(2+)</name>
        <dbReference type="ChEBI" id="CHEBI:29105"/>
    </cofactor>
</comment>
<dbReference type="Gene3D" id="3.90.740.10">
    <property type="entry name" value="Valyl/Leucyl/Isoleucyl-tRNA synthetase, editing domain"/>
    <property type="match status" value="1"/>
</dbReference>
<keyword evidence="4 11" id="KW-0547">Nucleotide-binding</keyword>
<dbReference type="Pfam" id="PF00133">
    <property type="entry name" value="tRNA-synt_1"/>
    <property type="match status" value="1"/>
</dbReference>
<feature type="binding site" evidence="11">
    <location>
        <position position="695"/>
    </location>
    <ligand>
        <name>ATP</name>
        <dbReference type="ChEBI" id="CHEBI:30616"/>
    </ligand>
</feature>
<dbReference type="EC" id="6.1.1.5" evidence="11"/>
<dbReference type="GO" id="GO:0000049">
    <property type="term" value="F:tRNA binding"/>
    <property type="evidence" value="ECO:0007669"/>
    <property type="project" value="InterPro"/>
</dbReference>
<dbReference type="GO" id="GO:0005737">
    <property type="term" value="C:cytoplasm"/>
    <property type="evidence" value="ECO:0007669"/>
    <property type="project" value="UniProtKB-SubCell"/>
</dbReference>
<evidence type="ECO:0000313" key="14">
    <source>
        <dbReference type="EMBL" id="MCW3786773.1"/>
    </source>
</evidence>
<comment type="similarity">
    <text evidence="11">Belongs to the class-I aminoacyl-tRNA synthetase family. IleS type 2 subfamily.</text>
</comment>
<dbReference type="GO" id="GO:0004822">
    <property type="term" value="F:isoleucine-tRNA ligase activity"/>
    <property type="evidence" value="ECO:0007669"/>
    <property type="project" value="UniProtKB-UniRule"/>
</dbReference>
<gene>
    <name evidence="11 14" type="primary">ileS</name>
    <name evidence="14" type="ORF">OM075_09860</name>
</gene>
<dbReference type="RefSeq" id="WP_301190337.1">
    <property type="nucleotide sequence ID" value="NZ_JAPDPJ010000018.1"/>
</dbReference>
<dbReference type="InterPro" id="IPR009008">
    <property type="entry name" value="Val/Leu/Ile-tRNA-synth_edit"/>
</dbReference>
<keyword evidence="5 11" id="KW-0862">Zinc</keyword>
<keyword evidence="1 11" id="KW-0963">Cytoplasm</keyword>
<dbReference type="PANTHER" id="PTHR42780:SF1">
    <property type="entry name" value="ISOLEUCINE--TRNA LIGASE, CYTOPLASMIC"/>
    <property type="match status" value="1"/>
</dbReference>
<dbReference type="EMBL" id="JAPDPJ010000018">
    <property type="protein sequence ID" value="MCW3786773.1"/>
    <property type="molecule type" value="Genomic_DNA"/>
</dbReference>
<dbReference type="Proteomes" id="UP001209229">
    <property type="component" value="Unassembled WGS sequence"/>
</dbReference>
<dbReference type="InterPro" id="IPR023586">
    <property type="entry name" value="Ile-tRNA-ligase_type2"/>
</dbReference>
<dbReference type="InterPro" id="IPR009080">
    <property type="entry name" value="tRNAsynth_Ia_anticodon-bd"/>
</dbReference>
<comment type="subcellular location">
    <subcellularLocation>
        <location evidence="11">Cytoplasm</location>
    </subcellularLocation>
</comment>
<evidence type="ECO:0000256" key="4">
    <source>
        <dbReference type="ARBA" id="ARBA00022741"/>
    </source>
</evidence>
<reference evidence="14" key="1">
    <citation type="submission" date="2022-10" db="EMBL/GenBank/DDBJ databases">
        <authorList>
            <person name="Yu W.X."/>
        </authorList>
    </citation>
    <scope>NUCLEOTIDE SEQUENCE</scope>
    <source>
        <strain evidence="14">AAT</strain>
    </source>
</reference>
<dbReference type="AlphaFoldDB" id="A0AAE3M4A9"/>
<keyword evidence="6 11" id="KW-0067">ATP-binding</keyword>
<dbReference type="CDD" id="cd00818">
    <property type="entry name" value="IleRS_core"/>
    <property type="match status" value="1"/>
</dbReference>
<dbReference type="GO" id="GO:0002161">
    <property type="term" value="F:aminoacyl-tRNA deacylase activity"/>
    <property type="evidence" value="ECO:0007669"/>
    <property type="project" value="InterPro"/>
</dbReference>
<evidence type="ECO:0000256" key="1">
    <source>
        <dbReference type="ARBA" id="ARBA00022490"/>
    </source>
</evidence>
<dbReference type="InterPro" id="IPR002301">
    <property type="entry name" value="Ile-tRNA-ligase"/>
</dbReference>
<feature type="domain" description="Methionyl/Valyl/Leucyl/Isoleucyl-tRNA synthetase anticodon-binding" evidence="13">
    <location>
        <begin position="779"/>
        <end position="931"/>
    </location>
</feature>
<dbReference type="InterPro" id="IPR013155">
    <property type="entry name" value="M/V/L/I-tRNA-synth_anticd-bd"/>
</dbReference>
<feature type="short sequence motif" description="'HIGH' region" evidence="11">
    <location>
        <begin position="50"/>
        <end position="60"/>
    </location>
</feature>
<protein>
    <recommendedName>
        <fullName evidence="11">Isoleucine--tRNA ligase</fullName>
        <ecNumber evidence="11">6.1.1.5</ecNumber>
    </recommendedName>
    <alternativeName>
        <fullName evidence="11">Isoleucyl-tRNA synthetase</fullName>
        <shortName evidence="11">IleRS</shortName>
    </alternativeName>
</protein>
<dbReference type="HAMAP" id="MF_02003">
    <property type="entry name" value="Ile_tRNA_synth_type2"/>
    <property type="match status" value="1"/>
</dbReference>
<dbReference type="InterPro" id="IPR014729">
    <property type="entry name" value="Rossmann-like_a/b/a_fold"/>
</dbReference>
<evidence type="ECO:0000256" key="8">
    <source>
        <dbReference type="ARBA" id="ARBA00023146"/>
    </source>
</evidence>
<keyword evidence="2 11" id="KW-0436">Ligase</keyword>
<comment type="caution">
    <text evidence="14">The sequence shown here is derived from an EMBL/GenBank/DDBJ whole genome shotgun (WGS) entry which is preliminary data.</text>
</comment>
<evidence type="ECO:0000259" key="13">
    <source>
        <dbReference type="Pfam" id="PF08264"/>
    </source>
</evidence>
<dbReference type="InterPro" id="IPR002300">
    <property type="entry name" value="aa-tRNA-synth_Ia"/>
</dbReference>
<dbReference type="PRINTS" id="PR00984">
    <property type="entry name" value="TRNASYNTHILE"/>
</dbReference>
<evidence type="ECO:0000256" key="2">
    <source>
        <dbReference type="ARBA" id="ARBA00022598"/>
    </source>
</evidence>
<dbReference type="NCBIfam" id="TIGR00392">
    <property type="entry name" value="ileS"/>
    <property type="match status" value="1"/>
</dbReference>
<dbReference type="SUPFAM" id="SSF52374">
    <property type="entry name" value="Nucleotidylyl transferase"/>
    <property type="match status" value="1"/>
</dbReference>
<proteinExistence type="inferred from homology"/>
<organism evidence="14 15">
    <name type="scientific">Plebeiibacterium sediminum</name>
    <dbReference type="NCBI Taxonomy" id="2992112"/>
    <lineage>
        <taxon>Bacteria</taxon>
        <taxon>Pseudomonadati</taxon>
        <taxon>Bacteroidota</taxon>
        <taxon>Bacteroidia</taxon>
        <taxon>Marinilabiliales</taxon>
        <taxon>Marinilabiliaceae</taxon>
        <taxon>Plebeiibacterium</taxon>
    </lineage>
</organism>
<evidence type="ECO:0000256" key="9">
    <source>
        <dbReference type="ARBA" id="ARBA00025217"/>
    </source>
</evidence>
<keyword evidence="3 11" id="KW-0479">Metal-binding</keyword>
<feature type="domain" description="Aminoacyl-tRNA synthetase class Ia" evidence="12">
    <location>
        <begin position="20"/>
        <end position="730"/>
    </location>
</feature>
<evidence type="ECO:0000256" key="11">
    <source>
        <dbReference type="HAMAP-Rule" id="MF_02003"/>
    </source>
</evidence>
<accession>A0AAE3M4A9</accession>
<dbReference type="GO" id="GO:0008270">
    <property type="term" value="F:zinc ion binding"/>
    <property type="evidence" value="ECO:0007669"/>
    <property type="project" value="UniProtKB-UniRule"/>
</dbReference>
<dbReference type="GO" id="GO:0006428">
    <property type="term" value="P:isoleucyl-tRNA aminoacylation"/>
    <property type="evidence" value="ECO:0007669"/>
    <property type="project" value="UniProtKB-UniRule"/>
</dbReference>
<dbReference type="SUPFAM" id="SSF50677">
    <property type="entry name" value="ValRS/IleRS/LeuRS editing domain"/>
    <property type="match status" value="1"/>
</dbReference>
<keyword evidence="8 11" id="KW-0030">Aminoacyl-tRNA synthetase</keyword>